<dbReference type="Pfam" id="PF13424">
    <property type="entry name" value="TPR_12"/>
    <property type="match status" value="1"/>
</dbReference>
<keyword evidence="4" id="KW-0732">Signal</keyword>
<dbReference type="SMART" id="SM00028">
    <property type="entry name" value="TPR"/>
    <property type="match status" value="3"/>
</dbReference>
<comment type="caution">
    <text evidence="5">The sequence shown here is derived from an EMBL/GenBank/DDBJ whole genome shotgun (WGS) entry which is preliminary data.</text>
</comment>
<dbReference type="SUPFAM" id="SSF48452">
    <property type="entry name" value="TPR-like"/>
    <property type="match status" value="1"/>
</dbReference>
<dbReference type="PANTHER" id="PTHR45641:SF19">
    <property type="entry name" value="NEPHROCYSTIN-3"/>
    <property type="match status" value="1"/>
</dbReference>
<proteinExistence type="predicted"/>
<evidence type="ECO:0000313" key="6">
    <source>
        <dbReference type="Proteomes" id="UP001140502"/>
    </source>
</evidence>
<dbReference type="AlphaFoldDB" id="A0A9W8TC50"/>
<dbReference type="PANTHER" id="PTHR45641">
    <property type="entry name" value="TETRATRICOPEPTIDE REPEAT PROTEIN (AFU_ORTHOLOGUE AFUA_6G03870)"/>
    <property type="match status" value="1"/>
</dbReference>
<keyword evidence="1" id="KW-0677">Repeat</keyword>
<dbReference type="InterPro" id="IPR011990">
    <property type="entry name" value="TPR-like_helical_dom_sf"/>
</dbReference>
<organism evidence="5 6">
    <name type="scientific">Fusarium piperis</name>
    <dbReference type="NCBI Taxonomy" id="1435070"/>
    <lineage>
        <taxon>Eukaryota</taxon>
        <taxon>Fungi</taxon>
        <taxon>Dikarya</taxon>
        <taxon>Ascomycota</taxon>
        <taxon>Pezizomycotina</taxon>
        <taxon>Sordariomycetes</taxon>
        <taxon>Hypocreomycetidae</taxon>
        <taxon>Hypocreales</taxon>
        <taxon>Nectriaceae</taxon>
        <taxon>Fusarium</taxon>
        <taxon>Fusarium solani species complex</taxon>
    </lineage>
</organism>
<evidence type="ECO:0000256" key="2">
    <source>
        <dbReference type="ARBA" id="ARBA00022803"/>
    </source>
</evidence>
<reference evidence="5" key="1">
    <citation type="submission" date="2022-10" db="EMBL/GenBank/DDBJ databases">
        <title>Tapping the CABI collections for fungal endophytes: first genome assemblies for Collariella, Neodidymelliopsis, Ascochyta clinopodiicola, Didymella pomorum, Didymosphaeria variabile, Neocosmospora piperis and Neocucurbitaria cava.</title>
        <authorList>
            <person name="Hill R."/>
        </authorList>
    </citation>
    <scope>NUCLEOTIDE SEQUENCE</scope>
    <source>
        <strain evidence="5">IMI 366586</strain>
    </source>
</reference>
<dbReference type="PROSITE" id="PS50005">
    <property type="entry name" value="TPR"/>
    <property type="match status" value="1"/>
</dbReference>
<name>A0A9W8TC50_9HYPO</name>
<evidence type="ECO:0000256" key="1">
    <source>
        <dbReference type="ARBA" id="ARBA00022737"/>
    </source>
</evidence>
<keyword evidence="6" id="KW-1185">Reference proteome</keyword>
<dbReference type="InterPro" id="IPR019734">
    <property type="entry name" value="TPR_rpt"/>
</dbReference>
<feature type="chain" id="PRO_5040897919" description="MalT-like TPR region domain-containing protein" evidence="4">
    <location>
        <begin position="19"/>
        <end position="412"/>
    </location>
</feature>
<evidence type="ECO:0008006" key="7">
    <source>
        <dbReference type="Google" id="ProtNLM"/>
    </source>
</evidence>
<protein>
    <recommendedName>
        <fullName evidence="7">MalT-like TPR region domain-containing protein</fullName>
    </recommendedName>
</protein>
<dbReference type="Proteomes" id="UP001140502">
    <property type="component" value="Unassembled WGS sequence"/>
</dbReference>
<gene>
    <name evidence="5" type="ORF">N0V84_012646</name>
</gene>
<accession>A0A9W8TC50</accession>
<dbReference type="Gene3D" id="1.25.40.10">
    <property type="entry name" value="Tetratricopeptide repeat domain"/>
    <property type="match status" value="1"/>
</dbReference>
<keyword evidence="2 3" id="KW-0802">TPR repeat</keyword>
<evidence type="ECO:0000256" key="4">
    <source>
        <dbReference type="SAM" id="SignalP"/>
    </source>
</evidence>
<evidence type="ECO:0000313" key="5">
    <source>
        <dbReference type="EMBL" id="KAJ4307563.1"/>
    </source>
</evidence>
<dbReference type="EMBL" id="JAPEUR010000706">
    <property type="protein sequence ID" value="KAJ4307563.1"/>
    <property type="molecule type" value="Genomic_DNA"/>
</dbReference>
<dbReference type="OrthoDB" id="6161812at2759"/>
<feature type="signal peptide" evidence="4">
    <location>
        <begin position="1"/>
        <end position="18"/>
    </location>
</feature>
<sequence>MNTVWGLALAALSNEARAVLDILATLDPDGVLEDLLIGDWSEPELDFLHPSKHFDLLALYQTWEPKIEPVFAFATLLLDTANYLWEKGLTKEGMETMQIGEDVCVQLSNIPEVIPIHANICAIAGGVHAEIGFSGRAMARQKCELALDLRKRRVRELEQSGTVASDDSMLLANAWNDVGVVRIQNEEFEEAVPCLQESLRLKNKWESEDKIPWHFGETYKNLSFTHLSRGDFKKAKEFAHRSYNLCSRGMAEKSAATQKAKFILATILLNCGDIEEALMLHKEILIARQEIFGKAHGLTKDSLYNVGEVYRQQGGKLEKAEAKFREALEDCKAWPPEAIARAQYHLALVINEFTDRLTFSRKMEAAQLEEEARQLRERLDPSSVSNTPEANLRLHDFMVSLWAGRTGLVKEI</sequence>
<feature type="repeat" description="TPR" evidence="3">
    <location>
        <begin position="172"/>
        <end position="205"/>
    </location>
</feature>
<evidence type="ECO:0000256" key="3">
    <source>
        <dbReference type="PROSITE-ProRule" id="PRU00339"/>
    </source>
</evidence>